<dbReference type="SUPFAM" id="SSF53474">
    <property type="entry name" value="alpha/beta-Hydrolases"/>
    <property type="match status" value="1"/>
</dbReference>
<comment type="caution">
    <text evidence="2">The sequence shown here is derived from an EMBL/GenBank/DDBJ whole genome shotgun (WGS) entry which is preliminary data.</text>
</comment>
<protein>
    <submittedName>
        <fullName evidence="2">Mbeg1-like protein</fullName>
    </submittedName>
</protein>
<accession>A0ABV7XIL7</accession>
<feature type="region of interest" description="Disordered" evidence="1">
    <location>
        <begin position="320"/>
        <end position="347"/>
    </location>
</feature>
<dbReference type="InterPro" id="IPR029058">
    <property type="entry name" value="AB_hydrolase_fold"/>
</dbReference>
<gene>
    <name evidence="2" type="ORF">ACFONC_03110</name>
</gene>
<dbReference type="RefSeq" id="WP_386742236.1">
    <property type="nucleotide sequence ID" value="NZ_JBHRYA010000002.1"/>
</dbReference>
<sequence>MLQQSSPDTCRIHPSDMTTLSPLPQPIDRDLADLAAAVYDQGVQQVGRWRRDFDAAISVIPAGIGPTSKPDPTSGFKAAVFTDGEKAVLAFAGSERETRDWLTNFAQGLGMDTAQYRQAAAFAQECKVQYGDKLMLTGHSLGGGLAVIAAASTNTPCVTFNPAGVHKNTLERAGVDPQGFREAAEAGLVRKYVVQGEILDRLNKLPLVPKAHGAEIKIEDPEKAWSFTKHSMTAVQRSMDAADLSRVTVAEAALPHGDPKQAAMAAAFRKEPAGKAVREFPGLANAYKLLEAAEAKASGMAQPSKDRLMAAMRENLARRIERGEQIPAPKQQAQQLAVATAQAGPER</sequence>
<organism evidence="2 3">
    <name type="scientific">Luteimonas soli</name>
    <dbReference type="NCBI Taxonomy" id="1648966"/>
    <lineage>
        <taxon>Bacteria</taxon>
        <taxon>Pseudomonadati</taxon>
        <taxon>Pseudomonadota</taxon>
        <taxon>Gammaproteobacteria</taxon>
        <taxon>Lysobacterales</taxon>
        <taxon>Lysobacteraceae</taxon>
        <taxon>Luteimonas</taxon>
    </lineage>
</organism>
<dbReference type="Pfam" id="PF26363">
    <property type="entry name" value="Phospholipase-like"/>
    <property type="match status" value="1"/>
</dbReference>
<proteinExistence type="predicted"/>
<evidence type="ECO:0000313" key="2">
    <source>
        <dbReference type="EMBL" id="MFC3715138.1"/>
    </source>
</evidence>
<evidence type="ECO:0000256" key="1">
    <source>
        <dbReference type="SAM" id="MobiDB-lite"/>
    </source>
</evidence>
<dbReference type="EMBL" id="JBHRYA010000002">
    <property type="protein sequence ID" value="MFC3715138.1"/>
    <property type="molecule type" value="Genomic_DNA"/>
</dbReference>
<reference evidence="3" key="1">
    <citation type="journal article" date="2019" name="Int. J. Syst. Evol. Microbiol.">
        <title>The Global Catalogue of Microorganisms (GCM) 10K type strain sequencing project: providing services to taxonomists for standard genome sequencing and annotation.</title>
        <authorList>
            <consortium name="The Broad Institute Genomics Platform"/>
            <consortium name="The Broad Institute Genome Sequencing Center for Infectious Disease"/>
            <person name="Wu L."/>
            <person name="Ma J."/>
        </authorList>
    </citation>
    <scope>NUCLEOTIDE SEQUENCE [LARGE SCALE GENOMIC DNA]</scope>
    <source>
        <strain evidence="3">KCTC 42441</strain>
    </source>
</reference>
<name>A0ABV7XIL7_9GAMM</name>
<feature type="compositionally biased region" description="Low complexity" evidence="1">
    <location>
        <begin position="331"/>
        <end position="347"/>
    </location>
</feature>
<keyword evidence="3" id="KW-1185">Reference proteome</keyword>
<dbReference type="Gene3D" id="3.40.50.1820">
    <property type="entry name" value="alpha/beta hydrolase"/>
    <property type="match status" value="1"/>
</dbReference>
<evidence type="ECO:0000313" key="3">
    <source>
        <dbReference type="Proteomes" id="UP001595705"/>
    </source>
</evidence>
<dbReference type="Proteomes" id="UP001595705">
    <property type="component" value="Unassembled WGS sequence"/>
</dbReference>